<dbReference type="Pfam" id="PF11697">
    <property type="entry name" value="DUF3293"/>
    <property type="match status" value="1"/>
</dbReference>
<reference evidence="1 2" key="1">
    <citation type="submission" date="2021-12" db="EMBL/GenBank/DDBJ databases">
        <title>Siccirubricoccus leaddurans sp. nov., a high concentration Zn2+ tolerance bacterium.</title>
        <authorList>
            <person name="Cao Y."/>
        </authorList>
    </citation>
    <scope>NUCLEOTIDE SEQUENCE [LARGE SCALE GENOMIC DNA]</scope>
    <source>
        <strain evidence="1 2">KC 17139</strain>
    </source>
</reference>
<dbReference type="RefSeq" id="WP_252954800.1">
    <property type="nucleotide sequence ID" value="NZ_JAFIRR010000120.1"/>
</dbReference>
<keyword evidence="2" id="KW-1185">Reference proteome</keyword>
<dbReference type="EMBL" id="JAFIRR010000120">
    <property type="protein sequence ID" value="MCO6418172.1"/>
    <property type="molecule type" value="Genomic_DNA"/>
</dbReference>
<comment type="caution">
    <text evidence="1">The sequence shown here is derived from an EMBL/GenBank/DDBJ whole genome shotgun (WGS) entry which is preliminary data.</text>
</comment>
<evidence type="ECO:0000313" key="1">
    <source>
        <dbReference type="EMBL" id="MCO6418172.1"/>
    </source>
</evidence>
<proteinExistence type="predicted"/>
<gene>
    <name evidence="1" type="ORF">JYK14_18675</name>
</gene>
<name>A0ABT1D996_9PROT</name>
<organism evidence="1 2">
    <name type="scientific">Siccirubricoccus soli</name>
    <dbReference type="NCBI Taxonomy" id="2899147"/>
    <lineage>
        <taxon>Bacteria</taxon>
        <taxon>Pseudomonadati</taxon>
        <taxon>Pseudomonadota</taxon>
        <taxon>Alphaproteobacteria</taxon>
        <taxon>Acetobacterales</taxon>
        <taxon>Roseomonadaceae</taxon>
        <taxon>Siccirubricoccus</taxon>
    </lineage>
</organism>
<protein>
    <submittedName>
        <fullName evidence="1">DUF3293 domain-containing protein</fullName>
    </submittedName>
</protein>
<accession>A0ABT1D996</accession>
<dbReference type="Proteomes" id="UP001523392">
    <property type="component" value="Unassembled WGS sequence"/>
</dbReference>
<sequence>MSARLRQAYARTTYEAAGARAWVGRRSPEVDALLARLGGRQGGFVTAWNPYSRKMPRGWNDRALARLRQAARRLPMAEGEGGLEDWAERHLFLAADPRRIAVLARRFRQAAIVTLRQGRVARLVVLAGPRMQQAG</sequence>
<evidence type="ECO:0000313" key="2">
    <source>
        <dbReference type="Proteomes" id="UP001523392"/>
    </source>
</evidence>
<dbReference type="InterPro" id="IPR021710">
    <property type="entry name" value="DUF3293"/>
</dbReference>